<dbReference type="STRING" id="4565.A0A3B6C155"/>
<dbReference type="Gramene" id="TraesRN2B0100162800.1">
    <property type="protein sequence ID" value="TraesRN2B0100162800.1"/>
    <property type="gene ID" value="TraesRN2B0100162800"/>
</dbReference>
<proteinExistence type="predicted"/>
<dbReference type="Pfam" id="PF14299">
    <property type="entry name" value="PP2"/>
    <property type="match status" value="1"/>
</dbReference>
<dbReference type="PANTHER" id="PTHR32278">
    <property type="entry name" value="F-BOX DOMAIN-CONTAINING PROTEIN"/>
    <property type="match status" value="1"/>
</dbReference>
<dbReference type="Gramene" id="TraesCAD_scaffold_005441_01G000100.1">
    <property type="protein sequence ID" value="TraesCAD_scaffold_005441_01G000100.1"/>
    <property type="gene ID" value="TraesCAD_scaffold_005441_01G000100"/>
</dbReference>
<evidence type="ECO:0000313" key="2">
    <source>
        <dbReference type="Proteomes" id="UP000019116"/>
    </source>
</evidence>
<dbReference type="OrthoDB" id="687278at2759"/>
<dbReference type="Gramene" id="TraesCLE_scaffold_005700_01G000200.1">
    <property type="protein sequence ID" value="TraesCLE_scaffold_005700_01G000200.1"/>
    <property type="gene ID" value="TraesCLE_scaffold_005700_01G000200"/>
</dbReference>
<reference evidence="1" key="1">
    <citation type="submission" date="2018-08" db="EMBL/GenBank/DDBJ databases">
        <authorList>
            <person name="Rossello M."/>
        </authorList>
    </citation>
    <scope>NUCLEOTIDE SEQUENCE [LARGE SCALE GENOMIC DNA]</scope>
    <source>
        <strain evidence="1">cv. Chinese Spring</strain>
    </source>
</reference>
<dbReference type="Gramene" id="TraesARI2B03G00851780.1">
    <property type="protein sequence ID" value="TraesARI2B03G00851780.1"/>
    <property type="gene ID" value="TraesARI2B03G00851780"/>
</dbReference>
<dbReference type="GeneID" id="123040279"/>
<dbReference type="Gramene" id="TraesLAC2B03G00837460.1">
    <property type="protein sequence ID" value="TraesLAC2B03G00837460.1"/>
    <property type="gene ID" value="TraesLAC2B03G00837460"/>
</dbReference>
<dbReference type="Gramene" id="TraesSTA2B03G00842160.1">
    <property type="protein sequence ID" value="TraesSTA2B03G00842160.1"/>
    <property type="gene ID" value="TraesSTA2B03G00842160"/>
</dbReference>
<sequence>MLSSRLLRIANNQPESWRWISLPGSRSAECAELLSVYFLAVTGEVKPRDLSAGKSYSVYLVYKLATNTSGIKGYVQSSSLRLYGEHIVATNKVSLDPETHMSVNDVIYPITRGDGWLELKLADFANDDEMLQEKGVIVDLRDEDVTVEKRGLIVEGMEFRSN</sequence>
<dbReference type="Gramene" id="TraesLDM2B03G00843280.1">
    <property type="protein sequence ID" value="TraesLDM2B03G00843280.1"/>
    <property type="gene ID" value="TraesLDM2B03G00843280"/>
</dbReference>
<protein>
    <submittedName>
        <fullName evidence="1">Uncharacterized protein</fullName>
    </submittedName>
</protein>
<dbReference type="OMA" id="DEVICHE"/>
<dbReference type="SMR" id="A0A3B6C155"/>
<dbReference type="InterPro" id="IPR025886">
    <property type="entry name" value="PP2-like"/>
</dbReference>
<gene>
    <name evidence="1" type="primary">LOC123040279</name>
</gene>
<dbReference type="AlphaFoldDB" id="A0A3B6C155"/>
<dbReference type="Proteomes" id="UP000019116">
    <property type="component" value="Chromosome 2B"/>
</dbReference>
<dbReference type="Gramene" id="TraesROB_scaffold_038784_01G000200.1">
    <property type="protein sequence ID" value="TraesROB_scaffold_038784_01G000200.1"/>
    <property type="gene ID" value="TraesROB_scaffold_038784_01G000200"/>
</dbReference>
<reference evidence="1" key="2">
    <citation type="submission" date="2018-10" db="UniProtKB">
        <authorList>
            <consortium name="EnsemblPlants"/>
        </authorList>
    </citation>
    <scope>IDENTIFICATION</scope>
</reference>
<dbReference type="PANTHER" id="PTHR32278:SF111">
    <property type="entry name" value="F-BOX PROTEIN PP2-B12-RELATED"/>
    <property type="match status" value="1"/>
</dbReference>
<dbReference type="RefSeq" id="XP_044319102.1">
    <property type="nucleotide sequence ID" value="XM_044463167.1"/>
</dbReference>
<organism evidence="1">
    <name type="scientific">Triticum aestivum</name>
    <name type="common">Wheat</name>
    <dbReference type="NCBI Taxonomy" id="4565"/>
    <lineage>
        <taxon>Eukaryota</taxon>
        <taxon>Viridiplantae</taxon>
        <taxon>Streptophyta</taxon>
        <taxon>Embryophyta</taxon>
        <taxon>Tracheophyta</taxon>
        <taxon>Spermatophyta</taxon>
        <taxon>Magnoliopsida</taxon>
        <taxon>Liliopsida</taxon>
        <taxon>Poales</taxon>
        <taxon>Poaceae</taxon>
        <taxon>BOP clade</taxon>
        <taxon>Pooideae</taxon>
        <taxon>Triticodae</taxon>
        <taxon>Triticeae</taxon>
        <taxon>Triticinae</taxon>
        <taxon>Triticum</taxon>
    </lineage>
</organism>
<dbReference type="Gramene" id="TraesSYM2B03G00851840.1">
    <property type="protein sequence ID" value="TraesSYM2B03G00851840.1"/>
    <property type="gene ID" value="TraesSYM2B03G00851840"/>
</dbReference>
<name>A0A3B6C155_WHEAT</name>
<evidence type="ECO:0000313" key="1">
    <source>
        <dbReference type="EnsemblPlants" id="TraesCS2B02G071800.1"/>
    </source>
</evidence>
<dbReference type="EnsemblPlants" id="TraesCS2B02G071800.1">
    <property type="protein sequence ID" value="TraesCS2B02G071800.1"/>
    <property type="gene ID" value="TraesCS2B02G071800"/>
</dbReference>
<dbReference type="Gramene" id="TraesCS2B03G0158800.1">
    <property type="protein sequence ID" value="TraesCS2B03G0158800.1.CDS"/>
    <property type="gene ID" value="TraesCS2B03G0158800"/>
</dbReference>
<keyword evidence="2" id="KW-1185">Reference proteome</keyword>
<dbReference type="Gramene" id="TraesCS2B02G071800.1">
    <property type="protein sequence ID" value="TraesCS2B02G071800.1"/>
    <property type="gene ID" value="TraesCS2B02G071800"/>
</dbReference>
<dbReference type="Gramene" id="TraesWEE_scaffold_005763_01G000500.1">
    <property type="protein sequence ID" value="TraesWEE_scaffold_005763_01G000500.1"/>
    <property type="gene ID" value="TraesWEE_scaffold_005763_01G000500"/>
</dbReference>
<accession>A0A3B6C155</accession>
<dbReference type="Gramene" id="TraesJAG2B03G00841920.1">
    <property type="protein sequence ID" value="TraesJAG2B03G00841920.1"/>
    <property type="gene ID" value="TraesJAG2B03G00841920"/>
</dbReference>
<dbReference type="Gramene" id="TraesJUL2B03G00846470.1">
    <property type="protein sequence ID" value="TraesJUL2B03G00846470.1"/>
    <property type="gene ID" value="TraesJUL2B03G00846470"/>
</dbReference>
<dbReference type="Gramene" id="TraesNOR2B03G00852180.1">
    <property type="protein sequence ID" value="TraesNOR2B03G00852180.1"/>
    <property type="gene ID" value="TraesNOR2B03G00852180"/>
</dbReference>
<dbReference type="Gramene" id="TraesMAC2B03G00839440.1">
    <property type="protein sequence ID" value="TraesMAC2B03G00839440.1"/>
    <property type="gene ID" value="TraesMAC2B03G00839440"/>
</dbReference>